<keyword evidence="7" id="KW-0378">Hydrolase</keyword>
<gene>
    <name evidence="13" type="ORF">EJ04DRAFT_470793</name>
</gene>
<evidence type="ECO:0000256" key="2">
    <source>
        <dbReference type="ARBA" id="ARBA00001947"/>
    </source>
</evidence>
<comment type="caution">
    <text evidence="13">The sequence shown here is derived from an EMBL/GenBank/DDBJ whole genome shotgun (WGS) entry which is preliminary data.</text>
</comment>
<feature type="domain" description="Tryptophan synthase beta chain-like PALP" evidence="11">
    <location>
        <begin position="36"/>
        <end position="357"/>
    </location>
</feature>
<dbReference type="InterPro" id="IPR036052">
    <property type="entry name" value="TrpB-like_PALP_sf"/>
</dbReference>
<dbReference type="InterPro" id="IPR002933">
    <property type="entry name" value="Peptidase_M20"/>
</dbReference>
<evidence type="ECO:0000256" key="4">
    <source>
        <dbReference type="ARBA" id="ARBA00006247"/>
    </source>
</evidence>
<dbReference type="InterPro" id="IPR001261">
    <property type="entry name" value="ArgE/DapE_CS"/>
</dbReference>
<evidence type="ECO:0000256" key="5">
    <source>
        <dbReference type="ARBA" id="ARBA00011921"/>
    </source>
</evidence>
<reference evidence="13" key="1">
    <citation type="journal article" date="2020" name="Stud. Mycol.">
        <title>101 Dothideomycetes genomes: a test case for predicting lifestyles and emergence of pathogens.</title>
        <authorList>
            <person name="Haridas S."/>
            <person name="Albert R."/>
            <person name="Binder M."/>
            <person name="Bloem J."/>
            <person name="Labutti K."/>
            <person name="Salamov A."/>
            <person name="Andreopoulos B."/>
            <person name="Baker S."/>
            <person name="Barry K."/>
            <person name="Bills G."/>
            <person name="Bluhm B."/>
            <person name="Cannon C."/>
            <person name="Castanera R."/>
            <person name="Culley D."/>
            <person name="Daum C."/>
            <person name="Ezra D."/>
            <person name="Gonzalez J."/>
            <person name="Henrissat B."/>
            <person name="Kuo A."/>
            <person name="Liang C."/>
            <person name="Lipzen A."/>
            <person name="Lutzoni F."/>
            <person name="Magnuson J."/>
            <person name="Mondo S."/>
            <person name="Nolan M."/>
            <person name="Ohm R."/>
            <person name="Pangilinan J."/>
            <person name="Park H.-J."/>
            <person name="Ramirez L."/>
            <person name="Alfaro M."/>
            <person name="Sun H."/>
            <person name="Tritt A."/>
            <person name="Yoshinaga Y."/>
            <person name="Zwiers L.-H."/>
            <person name="Turgeon B."/>
            <person name="Goodwin S."/>
            <person name="Spatafora J."/>
            <person name="Crous P."/>
            <person name="Grigoriev I."/>
        </authorList>
    </citation>
    <scope>NUCLEOTIDE SEQUENCE</scope>
    <source>
        <strain evidence="13">CBS 125425</strain>
    </source>
</reference>
<dbReference type="SUPFAM" id="SSF55031">
    <property type="entry name" value="Bacterial exopeptidase dimerisation domain"/>
    <property type="match status" value="1"/>
</dbReference>
<keyword evidence="14" id="KW-1185">Reference proteome</keyword>
<dbReference type="AlphaFoldDB" id="A0A9P4QUW3"/>
<evidence type="ECO:0000256" key="10">
    <source>
        <dbReference type="ARBA" id="ARBA00051301"/>
    </source>
</evidence>
<feature type="domain" description="Peptidase M20 dimerisation" evidence="12">
    <location>
        <begin position="542"/>
        <end position="652"/>
    </location>
</feature>
<evidence type="ECO:0000256" key="6">
    <source>
        <dbReference type="ARBA" id="ARBA00016853"/>
    </source>
</evidence>
<evidence type="ECO:0000259" key="11">
    <source>
        <dbReference type="Pfam" id="PF00291"/>
    </source>
</evidence>
<organism evidence="13 14">
    <name type="scientific">Polyplosphaeria fusca</name>
    <dbReference type="NCBI Taxonomy" id="682080"/>
    <lineage>
        <taxon>Eukaryota</taxon>
        <taxon>Fungi</taxon>
        <taxon>Dikarya</taxon>
        <taxon>Ascomycota</taxon>
        <taxon>Pezizomycotina</taxon>
        <taxon>Dothideomycetes</taxon>
        <taxon>Pleosporomycetidae</taxon>
        <taxon>Pleosporales</taxon>
        <taxon>Tetraplosphaeriaceae</taxon>
        <taxon>Polyplosphaeria</taxon>
    </lineage>
</organism>
<comment type="cofactor">
    <cofactor evidence="1">
        <name>Co(2+)</name>
        <dbReference type="ChEBI" id="CHEBI:48828"/>
    </cofactor>
</comment>
<dbReference type="NCBIfam" id="TIGR01910">
    <property type="entry name" value="DapE-ArgE"/>
    <property type="match status" value="1"/>
</dbReference>
<evidence type="ECO:0000256" key="1">
    <source>
        <dbReference type="ARBA" id="ARBA00001941"/>
    </source>
</evidence>
<dbReference type="Proteomes" id="UP000799444">
    <property type="component" value="Unassembled WGS sequence"/>
</dbReference>
<evidence type="ECO:0000256" key="8">
    <source>
        <dbReference type="ARBA" id="ARBA00022833"/>
    </source>
</evidence>
<evidence type="ECO:0000256" key="9">
    <source>
        <dbReference type="ARBA" id="ARBA00023285"/>
    </source>
</evidence>
<dbReference type="OrthoDB" id="10059875at2759"/>
<sequence length="752" mass="81056">MSAFRRPVYFNPAARSWSATPSGNASEVDKFHRQLPGYHQTPLVEIPKLAQELNAKAVYVKDESSRFGLPSFKILGASWGAYKALVRHLDLPVGTDIKKVKEILKKRPVALFAATDGNHGRAVARMGSMFGIAVQIHVPNGLDESTAELIRGEGARVIESLFDYDVAVLEAHRAAQDEGGLLIQDYAFDGYEDVPQWIVDGYSTMMREVDEQLGSIHANIIVAPVGVGSFAQSVVAHFKTDGNATAVIAVEPDAAPCLWRSLEQSIRAEQISTYPTILAGLNCGTVSKSAWHLLSAGVDASLTISDFEAHNATRDLQALGISAGPCGAASLAGLRRLSTEHRSRLGLTSDAVVVLFCTEGYRPYDAPANVALDDPVSLTQTLVSINSVNPGLDSNAVAGETTIAQYIAAWLQHRDIETHWIEPTKGRPSIVGVVRGSGEGKSLMFNGHIDTVAVVGYDGDPFSGKIKDGRLYARGSADMKAGIAAAMIALANSKRLKLRGDVIFAGVADEEANSIGTEELLKAGWRADGALVSEPSNLDIVNAHKGFVWLEVDIHGVAAHGSRFDLGVDAIAKAGYFLVELDKYSRRLQQDTADKSPADIPSVHASIIKGGVEASTYPASCTITIERRTIPGETVENVKQELLEVLGKAQEKTPDFKFDLRATFNRSSFNQSMKHPFAETVRNAAADTLGREPLIRKELAWTDSALLAESDIPVLVYGPLGEGYHAKEEWVDVDSIQKVTSTLTQVARNFCT</sequence>
<comment type="pathway">
    <text evidence="3">Amino-acid biosynthesis; L-lysine biosynthesis via DAP pathway; LL-2,6-diaminopimelate from (S)-tetrahydrodipicolinate (succinylase route): step 3/3.</text>
</comment>
<comment type="similarity">
    <text evidence="4">Belongs to the peptidase M20A family.</text>
</comment>
<dbReference type="EMBL" id="ML996184">
    <property type="protein sequence ID" value="KAF2732025.1"/>
    <property type="molecule type" value="Genomic_DNA"/>
</dbReference>
<dbReference type="PANTHER" id="PTHR42937">
    <property type="match status" value="1"/>
</dbReference>
<evidence type="ECO:0000259" key="12">
    <source>
        <dbReference type="Pfam" id="PF07687"/>
    </source>
</evidence>
<keyword evidence="9" id="KW-0170">Cobalt</keyword>
<dbReference type="InterPro" id="IPR011650">
    <property type="entry name" value="Peptidase_M20_dimer"/>
</dbReference>
<dbReference type="Gene3D" id="3.40.630.10">
    <property type="entry name" value="Zn peptidases"/>
    <property type="match status" value="1"/>
</dbReference>
<dbReference type="InterPro" id="IPR001926">
    <property type="entry name" value="TrpB-like_PALP"/>
</dbReference>
<dbReference type="PROSITE" id="PS00758">
    <property type="entry name" value="ARGE_DAPE_CPG2_1"/>
    <property type="match status" value="1"/>
</dbReference>
<dbReference type="Pfam" id="PF07687">
    <property type="entry name" value="M20_dimer"/>
    <property type="match status" value="1"/>
</dbReference>
<evidence type="ECO:0000313" key="14">
    <source>
        <dbReference type="Proteomes" id="UP000799444"/>
    </source>
</evidence>
<dbReference type="PANTHER" id="PTHR42937:SF1">
    <property type="entry name" value="DIAMINOPROPIONATE AMMONIA-LYASE"/>
    <property type="match status" value="1"/>
</dbReference>
<dbReference type="SUPFAM" id="SSF53686">
    <property type="entry name" value="Tryptophan synthase beta subunit-like PLP-dependent enzymes"/>
    <property type="match status" value="1"/>
</dbReference>
<dbReference type="InterPro" id="IPR036264">
    <property type="entry name" value="Bact_exopeptidase_dim_dom"/>
</dbReference>
<dbReference type="EC" id="3.5.1.18" evidence="5"/>
<evidence type="ECO:0000313" key="13">
    <source>
        <dbReference type="EMBL" id="KAF2732025.1"/>
    </source>
</evidence>
<dbReference type="SUPFAM" id="SSF53187">
    <property type="entry name" value="Zn-dependent exopeptidases"/>
    <property type="match status" value="1"/>
</dbReference>
<dbReference type="Pfam" id="PF00291">
    <property type="entry name" value="PALP"/>
    <property type="match status" value="1"/>
</dbReference>
<evidence type="ECO:0000256" key="7">
    <source>
        <dbReference type="ARBA" id="ARBA00022801"/>
    </source>
</evidence>
<dbReference type="Pfam" id="PF01546">
    <property type="entry name" value="Peptidase_M20"/>
    <property type="match status" value="1"/>
</dbReference>
<evidence type="ECO:0000256" key="3">
    <source>
        <dbReference type="ARBA" id="ARBA00005130"/>
    </source>
</evidence>
<dbReference type="Gene3D" id="3.40.50.1100">
    <property type="match status" value="2"/>
</dbReference>
<proteinExistence type="inferred from homology"/>
<name>A0A9P4QUW3_9PLEO</name>
<keyword evidence="8" id="KW-0862">Zinc</keyword>
<comment type="cofactor">
    <cofactor evidence="2">
        <name>Zn(2+)</name>
        <dbReference type="ChEBI" id="CHEBI:29105"/>
    </cofactor>
</comment>
<accession>A0A9P4QUW3</accession>
<protein>
    <recommendedName>
        <fullName evidence="6">Probable succinyl-diaminopimelate desuccinylase</fullName>
        <ecNumber evidence="5">3.5.1.18</ecNumber>
    </recommendedName>
</protein>
<dbReference type="GO" id="GO:0009014">
    <property type="term" value="F:succinyl-diaminopimelate desuccinylase activity"/>
    <property type="evidence" value="ECO:0007669"/>
    <property type="project" value="UniProtKB-EC"/>
</dbReference>
<dbReference type="Gene3D" id="3.30.70.360">
    <property type="match status" value="1"/>
</dbReference>
<comment type="catalytic activity">
    <reaction evidence="10">
        <text>N-succinyl-(2S,6S)-2,6-diaminopimelate + H2O = (2S,6S)-2,6-diaminopimelate + succinate</text>
        <dbReference type="Rhea" id="RHEA:22608"/>
        <dbReference type="ChEBI" id="CHEBI:15377"/>
        <dbReference type="ChEBI" id="CHEBI:30031"/>
        <dbReference type="ChEBI" id="CHEBI:57609"/>
        <dbReference type="ChEBI" id="CHEBI:58087"/>
        <dbReference type="EC" id="3.5.1.18"/>
    </reaction>
</comment>
<dbReference type="InterPro" id="IPR010182">
    <property type="entry name" value="ArgE/DapE"/>
</dbReference>
<dbReference type="CDD" id="cd00640">
    <property type="entry name" value="Trp-synth-beta_II"/>
    <property type="match status" value="1"/>
</dbReference>